<reference evidence="1" key="2">
    <citation type="submission" date="2020-09" db="EMBL/GenBank/DDBJ databases">
        <authorList>
            <person name="Sun Q."/>
            <person name="Zhou Y."/>
        </authorList>
    </citation>
    <scope>NUCLEOTIDE SEQUENCE</scope>
    <source>
        <strain evidence="1">CGMCC 1.12919</strain>
    </source>
</reference>
<dbReference type="AlphaFoldDB" id="A0A916XJ20"/>
<comment type="caution">
    <text evidence="1">The sequence shown here is derived from an EMBL/GenBank/DDBJ whole genome shotgun (WGS) entry which is preliminary data.</text>
</comment>
<evidence type="ECO:0000313" key="1">
    <source>
        <dbReference type="EMBL" id="GGC76988.1"/>
    </source>
</evidence>
<sequence length="57" mass="6086">MVSPSLFVDLVVRSWPGRRSGLLPGGAATDHPSGVRDSCGDIIEKYSDKGIEILRAC</sequence>
<keyword evidence="2" id="KW-1185">Reference proteome</keyword>
<evidence type="ECO:0000313" key="2">
    <source>
        <dbReference type="Proteomes" id="UP000637002"/>
    </source>
</evidence>
<dbReference type="Proteomes" id="UP000637002">
    <property type="component" value="Unassembled WGS sequence"/>
</dbReference>
<proteinExistence type="predicted"/>
<dbReference type="EMBL" id="BMGG01000007">
    <property type="protein sequence ID" value="GGC76988.1"/>
    <property type="molecule type" value="Genomic_DNA"/>
</dbReference>
<organism evidence="1 2">
    <name type="scientific">Chelatococcus reniformis</name>
    <dbReference type="NCBI Taxonomy" id="1494448"/>
    <lineage>
        <taxon>Bacteria</taxon>
        <taxon>Pseudomonadati</taxon>
        <taxon>Pseudomonadota</taxon>
        <taxon>Alphaproteobacteria</taxon>
        <taxon>Hyphomicrobiales</taxon>
        <taxon>Chelatococcaceae</taxon>
        <taxon>Chelatococcus</taxon>
    </lineage>
</organism>
<protein>
    <submittedName>
        <fullName evidence="1">Uncharacterized protein</fullName>
    </submittedName>
</protein>
<reference evidence="1" key="1">
    <citation type="journal article" date="2014" name="Int. J. Syst. Evol. Microbiol.">
        <title>Complete genome sequence of Corynebacterium casei LMG S-19264T (=DSM 44701T), isolated from a smear-ripened cheese.</title>
        <authorList>
            <consortium name="US DOE Joint Genome Institute (JGI-PGF)"/>
            <person name="Walter F."/>
            <person name="Albersmeier A."/>
            <person name="Kalinowski J."/>
            <person name="Ruckert C."/>
        </authorList>
    </citation>
    <scope>NUCLEOTIDE SEQUENCE</scope>
    <source>
        <strain evidence="1">CGMCC 1.12919</strain>
    </source>
</reference>
<gene>
    <name evidence="1" type="ORF">GCM10010994_39120</name>
</gene>
<name>A0A916XJ20_9HYPH</name>
<accession>A0A916XJ20</accession>